<protein>
    <submittedName>
        <fullName evidence="1">Uncharacterized protein</fullName>
    </submittedName>
</protein>
<proteinExistence type="predicted"/>
<evidence type="ECO:0000313" key="1">
    <source>
        <dbReference type="EMBL" id="KIK03551.1"/>
    </source>
</evidence>
<feature type="non-terminal residue" evidence="1">
    <location>
        <position position="79"/>
    </location>
</feature>
<gene>
    <name evidence="1" type="ORF">K443DRAFT_39546</name>
</gene>
<accession>A0A0C9XFA3</accession>
<sequence length="79" mass="7882">LNADLVLEVVQSGAGVKGEIFAQSSHPFSSFVVPPGRTVNSGTLGNVLLTQGAIASLGIIPLGILDITAALTVRIGQGG</sequence>
<dbReference type="AlphaFoldDB" id="A0A0C9XFA3"/>
<dbReference type="OrthoDB" id="3251634at2759"/>
<dbReference type="EMBL" id="KN838579">
    <property type="protein sequence ID" value="KIK03551.1"/>
    <property type="molecule type" value="Genomic_DNA"/>
</dbReference>
<organism evidence="1 2">
    <name type="scientific">Laccaria amethystina LaAM-08-1</name>
    <dbReference type="NCBI Taxonomy" id="1095629"/>
    <lineage>
        <taxon>Eukaryota</taxon>
        <taxon>Fungi</taxon>
        <taxon>Dikarya</taxon>
        <taxon>Basidiomycota</taxon>
        <taxon>Agaricomycotina</taxon>
        <taxon>Agaricomycetes</taxon>
        <taxon>Agaricomycetidae</taxon>
        <taxon>Agaricales</taxon>
        <taxon>Agaricineae</taxon>
        <taxon>Hydnangiaceae</taxon>
        <taxon>Laccaria</taxon>
    </lineage>
</organism>
<reference evidence="1 2" key="1">
    <citation type="submission" date="2014-04" db="EMBL/GenBank/DDBJ databases">
        <authorList>
            <consortium name="DOE Joint Genome Institute"/>
            <person name="Kuo A."/>
            <person name="Kohler A."/>
            <person name="Nagy L.G."/>
            <person name="Floudas D."/>
            <person name="Copeland A."/>
            <person name="Barry K.W."/>
            <person name="Cichocki N."/>
            <person name="Veneault-Fourrey C."/>
            <person name="LaButti K."/>
            <person name="Lindquist E.A."/>
            <person name="Lipzen A."/>
            <person name="Lundell T."/>
            <person name="Morin E."/>
            <person name="Murat C."/>
            <person name="Sun H."/>
            <person name="Tunlid A."/>
            <person name="Henrissat B."/>
            <person name="Grigoriev I.V."/>
            <person name="Hibbett D.S."/>
            <person name="Martin F."/>
            <person name="Nordberg H.P."/>
            <person name="Cantor M.N."/>
            <person name="Hua S.X."/>
        </authorList>
    </citation>
    <scope>NUCLEOTIDE SEQUENCE [LARGE SCALE GENOMIC DNA]</scope>
    <source>
        <strain evidence="1 2">LaAM-08-1</strain>
    </source>
</reference>
<dbReference type="HOGENOM" id="CLU_2612498_0_0_1"/>
<reference evidence="2" key="2">
    <citation type="submission" date="2015-01" db="EMBL/GenBank/DDBJ databases">
        <title>Evolutionary Origins and Diversification of the Mycorrhizal Mutualists.</title>
        <authorList>
            <consortium name="DOE Joint Genome Institute"/>
            <consortium name="Mycorrhizal Genomics Consortium"/>
            <person name="Kohler A."/>
            <person name="Kuo A."/>
            <person name="Nagy L.G."/>
            <person name="Floudas D."/>
            <person name="Copeland A."/>
            <person name="Barry K.W."/>
            <person name="Cichocki N."/>
            <person name="Veneault-Fourrey C."/>
            <person name="LaButti K."/>
            <person name="Lindquist E.A."/>
            <person name="Lipzen A."/>
            <person name="Lundell T."/>
            <person name="Morin E."/>
            <person name="Murat C."/>
            <person name="Riley R."/>
            <person name="Ohm R."/>
            <person name="Sun H."/>
            <person name="Tunlid A."/>
            <person name="Henrissat B."/>
            <person name="Grigoriev I.V."/>
            <person name="Hibbett D.S."/>
            <person name="Martin F."/>
        </authorList>
    </citation>
    <scope>NUCLEOTIDE SEQUENCE [LARGE SCALE GENOMIC DNA]</scope>
    <source>
        <strain evidence="2">LaAM-08-1</strain>
    </source>
</reference>
<evidence type="ECO:0000313" key="2">
    <source>
        <dbReference type="Proteomes" id="UP000054477"/>
    </source>
</evidence>
<name>A0A0C9XFA3_9AGAR</name>
<dbReference type="Proteomes" id="UP000054477">
    <property type="component" value="Unassembled WGS sequence"/>
</dbReference>
<feature type="non-terminal residue" evidence="1">
    <location>
        <position position="1"/>
    </location>
</feature>
<keyword evidence="2" id="KW-1185">Reference proteome</keyword>
<dbReference type="STRING" id="1095629.A0A0C9XFA3"/>